<proteinExistence type="predicted"/>
<dbReference type="Proteomes" id="UP000184275">
    <property type="component" value="Unassembled WGS sequence"/>
</dbReference>
<dbReference type="RefSeq" id="WP_073303509.1">
    <property type="nucleotide sequence ID" value="NZ_FRAW01000009.1"/>
</dbReference>
<dbReference type="AlphaFoldDB" id="A0A1M6TAQ5"/>
<sequence length="93" mass="10111">MKKISLLVAATTLCVLCGCNEVECIGDDGHTRTIMGIVFASRYYECKDGSKLEVECGTGIELTNGDVGAVSKKNNCARFTTKDKLIEMNAKER</sequence>
<evidence type="ECO:0000313" key="1">
    <source>
        <dbReference type="EMBL" id="SHK53949.1"/>
    </source>
</evidence>
<organism evidence="1 2">
    <name type="scientific">Fibrobacter intestinalis</name>
    <dbReference type="NCBI Taxonomy" id="28122"/>
    <lineage>
        <taxon>Bacteria</taxon>
        <taxon>Pseudomonadati</taxon>
        <taxon>Fibrobacterota</taxon>
        <taxon>Fibrobacteria</taxon>
        <taxon>Fibrobacterales</taxon>
        <taxon>Fibrobacteraceae</taxon>
        <taxon>Fibrobacter</taxon>
    </lineage>
</organism>
<dbReference type="EMBL" id="FRAW01000009">
    <property type="protein sequence ID" value="SHK53949.1"/>
    <property type="molecule type" value="Genomic_DNA"/>
</dbReference>
<reference evidence="2" key="1">
    <citation type="submission" date="2016-11" db="EMBL/GenBank/DDBJ databases">
        <authorList>
            <person name="Varghese N."/>
            <person name="Submissions S."/>
        </authorList>
    </citation>
    <scope>NUCLEOTIDE SEQUENCE [LARGE SCALE GENOMIC DNA]</scope>
    <source>
        <strain evidence="2">UWOS</strain>
    </source>
</reference>
<keyword evidence="2" id="KW-1185">Reference proteome</keyword>
<protein>
    <recommendedName>
        <fullName evidence="3">Lipoprotein</fullName>
    </recommendedName>
</protein>
<evidence type="ECO:0008006" key="3">
    <source>
        <dbReference type="Google" id="ProtNLM"/>
    </source>
</evidence>
<evidence type="ECO:0000313" key="2">
    <source>
        <dbReference type="Proteomes" id="UP000184275"/>
    </source>
</evidence>
<dbReference type="PROSITE" id="PS51257">
    <property type="entry name" value="PROKAR_LIPOPROTEIN"/>
    <property type="match status" value="1"/>
</dbReference>
<gene>
    <name evidence="1" type="ORF">SAMN05720469_10947</name>
</gene>
<name>A0A1M6TAQ5_9BACT</name>
<accession>A0A1M6TAQ5</accession>